<dbReference type="SUPFAM" id="SSF69304">
    <property type="entry name" value="Tricorn protease N-terminal domain"/>
    <property type="match status" value="1"/>
</dbReference>
<dbReference type="RefSeq" id="WP_377605702.1">
    <property type="nucleotide sequence ID" value="NZ_JBHUME010000013.1"/>
</dbReference>
<accession>A0ABW5PKP8</accession>
<gene>
    <name evidence="1" type="ORF">ACFSUF_19685</name>
</gene>
<keyword evidence="2" id="KW-1185">Reference proteome</keyword>
<evidence type="ECO:0000313" key="2">
    <source>
        <dbReference type="Proteomes" id="UP001597541"/>
    </source>
</evidence>
<evidence type="ECO:0000313" key="1">
    <source>
        <dbReference type="EMBL" id="MFD2614637.1"/>
    </source>
</evidence>
<evidence type="ECO:0008006" key="3">
    <source>
        <dbReference type="Google" id="ProtNLM"/>
    </source>
</evidence>
<dbReference type="Proteomes" id="UP001597541">
    <property type="component" value="Unassembled WGS sequence"/>
</dbReference>
<dbReference type="EMBL" id="JBHUME010000013">
    <property type="protein sequence ID" value="MFD2614637.1"/>
    <property type="molecule type" value="Genomic_DNA"/>
</dbReference>
<name>A0ABW5PKP8_9BACL</name>
<reference evidence="2" key="1">
    <citation type="journal article" date="2019" name="Int. J. Syst. Evol. Microbiol.">
        <title>The Global Catalogue of Microorganisms (GCM) 10K type strain sequencing project: providing services to taxonomists for standard genome sequencing and annotation.</title>
        <authorList>
            <consortium name="The Broad Institute Genomics Platform"/>
            <consortium name="The Broad Institute Genome Sequencing Center for Infectious Disease"/>
            <person name="Wu L."/>
            <person name="Ma J."/>
        </authorList>
    </citation>
    <scope>NUCLEOTIDE SEQUENCE [LARGE SCALE GENOMIC DNA]</scope>
    <source>
        <strain evidence="2">KCTC 3950</strain>
    </source>
</reference>
<sequence>MTKGERETMHTRQKLALLLITVLIGIFGTTAFSSAATVLKTSTTNYQYGGASFDPKKTFSQFSNSLKVQEKGDYTIVTWIDETGFDGKQVYMSVAKKNKWLFRGKEILYVENPDLDMMVIITDNYIFYGNKNGLKAVTVNLENGKKLSEKPLETWEDPAPFSSKYFFPIKTNDGSGVMFENEDGQYRIYLGGELDKAITIEDPKRVLRNHLYSYQQNIVLTSKRDRLVLINGLGSYVFNIEKKDMIYDSKGQSQIFRGLSFYSNGKFYGYKSGGTVTIQTFNENFKVLSTSLFKPSNEYLNSGEGTIIGNTIHFWSFNNYQNTNALKVNSFNLSK</sequence>
<organism evidence="1 2">
    <name type="scientific">Paenibacillus gansuensis</name>
    <dbReference type="NCBI Taxonomy" id="306542"/>
    <lineage>
        <taxon>Bacteria</taxon>
        <taxon>Bacillati</taxon>
        <taxon>Bacillota</taxon>
        <taxon>Bacilli</taxon>
        <taxon>Bacillales</taxon>
        <taxon>Paenibacillaceae</taxon>
        <taxon>Paenibacillus</taxon>
    </lineage>
</organism>
<protein>
    <recommendedName>
        <fullName evidence="3">DUF5050 domain-containing protein</fullName>
    </recommendedName>
</protein>
<comment type="caution">
    <text evidence="1">The sequence shown here is derived from an EMBL/GenBank/DDBJ whole genome shotgun (WGS) entry which is preliminary data.</text>
</comment>
<proteinExistence type="predicted"/>